<dbReference type="ExpressionAtlas" id="A0A1D6IBN9">
    <property type="expression patterns" value="baseline and differential"/>
</dbReference>
<dbReference type="STRING" id="4577.A0A1D6IBN9"/>
<dbReference type="PANTHER" id="PTHR33875">
    <property type="entry name" value="OS09G0542200 PROTEIN"/>
    <property type="match status" value="1"/>
</dbReference>
<dbReference type="PANTHER" id="PTHR33875:SF2">
    <property type="entry name" value="ACR183CP"/>
    <property type="match status" value="1"/>
</dbReference>
<dbReference type="InParanoid" id="A0A1D6IBN9"/>
<organism evidence="1">
    <name type="scientific">Zea mays</name>
    <name type="common">Maize</name>
    <dbReference type="NCBI Taxonomy" id="4577"/>
    <lineage>
        <taxon>Eukaryota</taxon>
        <taxon>Viridiplantae</taxon>
        <taxon>Streptophyta</taxon>
        <taxon>Embryophyta</taxon>
        <taxon>Tracheophyta</taxon>
        <taxon>Spermatophyta</taxon>
        <taxon>Magnoliopsida</taxon>
        <taxon>Liliopsida</taxon>
        <taxon>Poales</taxon>
        <taxon>Poaceae</taxon>
        <taxon>PACMAD clade</taxon>
        <taxon>Panicoideae</taxon>
        <taxon>Andropogonodae</taxon>
        <taxon>Andropogoneae</taxon>
        <taxon>Tripsacinae</taxon>
        <taxon>Zea</taxon>
    </lineage>
</organism>
<gene>
    <name evidence="1" type="ORF">ZEAMMB73_Zm00001d021501</name>
</gene>
<proteinExistence type="predicted"/>
<dbReference type="EMBL" id="CM007650">
    <property type="protein sequence ID" value="ONM57346.1"/>
    <property type="molecule type" value="Genomic_DNA"/>
</dbReference>
<sequence>MPGIPAGKLAAKLTLKYGCTRGVFGAPFFFVNGFLEPGGGSPIDYSTWIGILDPLVSQNGERVEIFTSIVHDSWNQLSNSNLEFPPQIAAACLTSGDEEAFNHENSSMQWAHLCQFHSYTVQNWMRMWIWSRLVMAPKHPTTTLSSWTIGDAEAVTSSMSPAVVVRAVISLSPAAMQCERSTASSLEHIAMSTSRPRQPTLLARARRT</sequence>
<protein>
    <submittedName>
        <fullName evidence="1">Thioredoxin superfamily protein</fullName>
    </submittedName>
</protein>
<evidence type="ECO:0000313" key="1">
    <source>
        <dbReference type="EMBL" id="ONM57346.1"/>
    </source>
</evidence>
<reference evidence="1" key="1">
    <citation type="submission" date="2015-12" db="EMBL/GenBank/DDBJ databases">
        <title>Update maize B73 reference genome by single molecule sequencing technologies.</title>
        <authorList>
            <consortium name="Maize Genome Sequencing Project"/>
            <person name="Ware D."/>
        </authorList>
    </citation>
    <scope>NUCLEOTIDE SEQUENCE [LARGE SCALE GENOMIC DNA]</scope>
    <source>
        <tissue evidence="1">Seedling</tissue>
    </source>
</reference>
<dbReference type="AlphaFoldDB" id="A0A1D6IBN9"/>
<accession>A0A1D6IBN9</accession>
<name>A0A1D6IBN9_MAIZE</name>
<dbReference type="Gene3D" id="3.40.30.10">
    <property type="entry name" value="Glutaredoxin"/>
    <property type="match status" value="1"/>
</dbReference>